<comment type="caution">
    <text evidence="1">The sequence shown here is derived from an EMBL/GenBank/DDBJ whole genome shotgun (WGS) entry which is preliminary data.</text>
</comment>
<evidence type="ECO:0000313" key="1">
    <source>
        <dbReference type="EMBL" id="KAH9360107.1"/>
    </source>
</evidence>
<evidence type="ECO:0000313" key="2">
    <source>
        <dbReference type="Proteomes" id="UP000821853"/>
    </source>
</evidence>
<dbReference type="AlphaFoldDB" id="A0A9J6FBF6"/>
<dbReference type="EMBL" id="JABSTR010000001">
    <property type="protein sequence ID" value="KAH9360107.1"/>
    <property type="molecule type" value="Genomic_DNA"/>
</dbReference>
<accession>A0A9J6FBF6</accession>
<reference evidence="1 2" key="1">
    <citation type="journal article" date="2020" name="Cell">
        <title>Large-Scale Comparative Analyses of Tick Genomes Elucidate Their Genetic Diversity and Vector Capacities.</title>
        <authorList>
            <consortium name="Tick Genome and Microbiome Consortium (TIGMIC)"/>
            <person name="Jia N."/>
            <person name="Wang J."/>
            <person name="Shi W."/>
            <person name="Du L."/>
            <person name="Sun Y."/>
            <person name="Zhan W."/>
            <person name="Jiang J.F."/>
            <person name="Wang Q."/>
            <person name="Zhang B."/>
            <person name="Ji P."/>
            <person name="Bell-Sakyi L."/>
            <person name="Cui X.M."/>
            <person name="Yuan T.T."/>
            <person name="Jiang B.G."/>
            <person name="Yang W.F."/>
            <person name="Lam T.T."/>
            <person name="Chang Q.C."/>
            <person name="Ding S.J."/>
            <person name="Wang X.J."/>
            <person name="Zhu J.G."/>
            <person name="Ruan X.D."/>
            <person name="Zhao L."/>
            <person name="Wei J.T."/>
            <person name="Ye R.Z."/>
            <person name="Que T.C."/>
            <person name="Du C.H."/>
            <person name="Zhou Y.H."/>
            <person name="Cheng J.X."/>
            <person name="Dai P.F."/>
            <person name="Guo W.B."/>
            <person name="Han X.H."/>
            <person name="Huang E.J."/>
            <person name="Li L.F."/>
            <person name="Wei W."/>
            <person name="Gao Y.C."/>
            <person name="Liu J.Z."/>
            <person name="Shao H.Z."/>
            <person name="Wang X."/>
            <person name="Wang C.C."/>
            <person name="Yang T.C."/>
            <person name="Huo Q.B."/>
            <person name="Li W."/>
            <person name="Chen H.Y."/>
            <person name="Chen S.E."/>
            <person name="Zhou L.G."/>
            <person name="Ni X.B."/>
            <person name="Tian J.H."/>
            <person name="Sheng Y."/>
            <person name="Liu T."/>
            <person name="Pan Y.S."/>
            <person name="Xia L.Y."/>
            <person name="Li J."/>
            <person name="Zhao F."/>
            <person name="Cao W.C."/>
        </authorList>
    </citation>
    <scope>NUCLEOTIDE SEQUENCE [LARGE SCALE GENOMIC DNA]</scope>
    <source>
        <strain evidence="1">HaeL-2018</strain>
    </source>
</reference>
<organism evidence="1 2">
    <name type="scientific">Haemaphysalis longicornis</name>
    <name type="common">Bush tick</name>
    <dbReference type="NCBI Taxonomy" id="44386"/>
    <lineage>
        <taxon>Eukaryota</taxon>
        <taxon>Metazoa</taxon>
        <taxon>Ecdysozoa</taxon>
        <taxon>Arthropoda</taxon>
        <taxon>Chelicerata</taxon>
        <taxon>Arachnida</taxon>
        <taxon>Acari</taxon>
        <taxon>Parasitiformes</taxon>
        <taxon>Ixodida</taxon>
        <taxon>Ixodoidea</taxon>
        <taxon>Ixodidae</taxon>
        <taxon>Haemaphysalinae</taxon>
        <taxon>Haemaphysalis</taxon>
    </lineage>
</organism>
<protein>
    <submittedName>
        <fullName evidence="1">Uncharacterized protein</fullName>
    </submittedName>
</protein>
<gene>
    <name evidence="1" type="ORF">HPB48_003835</name>
</gene>
<sequence length="144" mass="16172">MGDYDDSLADVVEFLDRASFWTIEFLDRANEINAYALAHTPPRVVRDRGNPMEEYKDGEFLRRYRFSKRAVQQLLAKFADSREYGRTRLPAAIAASAARGASVLRSGNLSSCDRGPGERFAAHSVESRRPVVNDDRGYFVPGPV</sequence>
<name>A0A9J6FBF6_HAELO</name>
<dbReference type="Proteomes" id="UP000821853">
    <property type="component" value="Chromosome 1"/>
</dbReference>
<keyword evidence="2" id="KW-1185">Reference proteome</keyword>
<dbReference type="VEuPathDB" id="VectorBase:HLOH_062146"/>
<proteinExistence type="predicted"/>